<dbReference type="InterPro" id="IPR002048">
    <property type="entry name" value="EF_hand_dom"/>
</dbReference>
<feature type="region of interest" description="Disordered" evidence="1">
    <location>
        <begin position="725"/>
        <end position="751"/>
    </location>
</feature>
<dbReference type="KEGG" id="ole:K0B96_16680"/>
<dbReference type="AlphaFoldDB" id="A0A8F9TW93"/>
<feature type="domain" description="EF-hand" evidence="3">
    <location>
        <begin position="51"/>
        <end position="86"/>
    </location>
</feature>
<name>A0A8F9TW93_9BACT</name>
<evidence type="ECO:0000259" key="3">
    <source>
        <dbReference type="PROSITE" id="PS50222"/>
    </source>
</evidence>
<dbReference type="EMBL" id="CP080507">
    <property type="protein sequence ID" value="QYM78918.1"/>
    <property type="molecule type" value="Genomic_DNA"/>
</dbReference>
<dbReference type="Proteomes" id="UP000825051">
    <property type="component" value="Chromosome"/>
</dbReference>
<keyword evidence="2" id="KW-0812">Transmembrane</keyword>
<proteinExistence type="predicted"/>
<dbReference type="RefSeq" id="WP_220162097.1">
    <property type="nucleotide sequence ID" value="NZ_CP080507.1"/>
</dbReference>
<evidence type="ECO:0000256" key="1">
    <source>
        <dbReference type="SAM" id="MobiDB-lite"/>
    </source>
</evidence>
<accession>A0A8F9TW93</accession>
<keyword evidence="5" id="KW-1185">Reference proteome</keyword>
<feature type="transmembrane region" description="Helical" evidence="2">
    <location>
        <begin position="693"/>
        <end position="711"/>
    </location>
</feature>
<feature type="compositionally biased region" description="Pro residues" evidence="1">
    <location>
        <begin position="731"/>
        <end position="751"/>
    </location>
</feature>
<evidence type="ECO:0000256" key="2">
    <source>
        <dbReference type="SAM" id="Phobius"/>
    </source>
</evidence>
<dbReference type="GO" id="GO:0005509">
    <property type="term" value="F:calcium ion binding"/>
    <property type="evidence" value="ECO:0007669"/>
    <property type="project" value="InterPro"/>
</dbReference>
<protein>
    <recommendedName>
        <fullName evidence="3">EF-hand domain-containing protein</fullName>
    </recommendedName>
</protein>
<feature type="transmembrane region" description="Helical" evidence="2">
    <location>
        <begin position="609"/>
        <end position="632"/>
    </location>
</feature>
<sequence length="751" mass="80134">MIKFGFGAQQHVWKFFRIGGFDQVRISTAEDLKALGQLDQKLWAALSCPVRGLEFDERTLAMIDLDGDGRIRVPELLAAVHWCDQHLKDIGVIIDPAPLMPLAAINDQTPEGALLLAAAREVLVSVGRPGATEISAKDTVDQDLIFKTTRLNGDGVITAATAGDAAVAQAINDIIATVGGLPDRSGEVGINADKVEAFFAAARDYVAWQAAGVAEAVRTIGAQTDAAFEAYAAVAAKVDDYFVRANLAAFDPRAAGALNGAVEDFAAMAAKNLATETSAVEQLPIAPVAADSALPLAGKVNPAWTARLAALATQAVAPLLGPRTELTRAEWQTIKDRLAPYAAWRAKILGAVVESLGLPRLRELVTGPLQATLTELSHKDAALASEMAAVSDLDRLLRYYRDLYRLLNNFVSFFDFYEPDRWAIFQAGTLYLDGRSFQLCVRVGDMDRHAKFADLSQTYLAYCECARKGLEKFTLAAAITGGDADNLMPGRNGVFYDREGRDWDARIVKIVEHPISIRQAMWTPYKRIGKMIGDQVAKFASDWDKEATARASAGVGAASAPLAGAPAKQNTPFDIAKFAGIFAAIGLALGAIGSALAAVMSGFLKLEPWQMPLVILGIFVLISGPSMLMAALKLRHRNLGPILDANGWAVNGRVKINIPFGGQLTQVATLPGNAHRTLDDPYVNKAAARKRKFFYVLVVLLLAGLFTAKTLRTWPFRPRVAAPAPAAAAPAPGPANSPAAATPPAPAPATL</sequence>
<reference evidence="4" key="1">
    <citation type="submission" date="2021-08" db="EMBL/GenBank/DDBJ databases">
        <title>Genome of a novel bacterium of the phylum Verrucomicrobia, Oleiharenicola sp. KSB-15.</title>
        <authorList>
            <person name="Chung J.-H."/>
            <person name="Ahn J.-H."/>
            <person name="Yoon Y."/>
            <person name="Kim D.-Y."/>
            <person name="An S.-H."/>
            <person name="Park I."/>
            <person name="Yeon J."/>
        </authorList>
    </citation>
    <scope>NUCLEOTIDE SEQUENCE</scope>
    <source>
        <strain evidence="4">KSB-15</strain>
    </source>
</reference>
<dbReference type="PROSITE" id="PS50222">
    <property type="entry name" value="EF_HAND_2"/>
    <property type="match status" value="1"/>
</dbReference>
<keyword evidence="2" id="KW-1133">Transmembrane helix</keyword>
<keyword evidence="2" id="KW-0472">Membrane</keyword>
<gene>
    <name evidence="4" type="ORF">K0B96_16680</name>
</gene>
<evidence type="ECO:0000313" key="4">
    <source>
        <dbReference type="EMBL" id="QYM78918.1"/>
    </source>
</evidence>
<evidence type="ECO:0000313" key="5">
    <source>
        <dbReference type="Proteomes" id="UP000825051"/>
    </source>
</evidence>
<feature type="transmembrane region" description="Helical" evidence="2">
    <location>
        <begin position="578"/>
        <end position="603"/>
    </location>
</feature>
<organism evidence="4 5">
    <name type="scientific">Horticoccus luteus</name>
    <dbReference type="NCBI Taxonomy" id="2862869"/>
    <lineage>
        <taxon>Bacteria</taxon>
        <taxon>Pseudomonadati</taxon>
        <taxon>Verrucomicrobiota</taxon>
        <taxon>Opitutia</taxon>
        <taxon>Opitutales</taxon>
        <taxon>Opitutaceae</taxon>
        <taxon>Horticoccus</taxon>
    </lineage>
</organism>